<dbReference type="InterPro" id="IPR000408">
    <property type="entry name" value="Reg_chr_condens"/>
</dbReference>
<dbReference type="PANTHER" id="PTHR22870">
    <property type="entry name" value="REGULATOR OF CHROMOSOME CONDENSATION"/>
    <property type="match status" value="1"/>
</dbReference>
<feature type="signal peptide" evidence="2">
    <location>
        <begin position="1"/>
        <end position="25"/>
    </location>
</feature>
<dbReference type="InterPro" id="IPR032774">
    <property type="entry name" value="WG_beta_rep"/>
</dbReference>
<dbReference type="Gene3D" id="2.130.10.30">
    <property type="entry name" value="Regulator of chromosome condensation 1/beta-lactamase-inhibitor protein II"/>
    <property type="match status" value="2"/>
</dbReference>
<dbReference type="Proteomes" id="UP000256304">
    <property type="component" value="Unassembled WGS sequence"/>
</dbReference>
<dbReference type="OrthoDB" id="27389at2"/>
<dbReference type="AlphaFoldDB" id="A0A3D9S4W0"/>
<dbReference type="PRINTS" id="PR00633">
    <property type="entry name" value="RCCNDNSATION"/>
</dbReference>
<evidence type="ECO:0000256" key="1">
    <source>
        <dbReference type="ARBA" id="ARBA00022737"/>
    </source>
</evidence>
<reference evidence="3 4" key="1">
    <citation type="submission" date="2018-08" db="EMBL/GenBank/DDBJ databases">
        <title>Genomic Encyclopedia of Type Strains, Phase III (KMG-III): the genomes of soil and plant-associated and newly described type strains.</title>
        <authorList>
            <person name="Whitman W."/>
        </authorList>
    </citation>
    <scope>NUCLEOTIDE SEQUENCE [LARGE SCALE GENOMIC DNA]</scope>
    <source>
        <strain evidence="3 4">CGMCC 1.10966</strain>
    </source>
</reference>
<dbReference type="Pfam" id="PF14903">
    <property type="entry name" value="WG_beta_rep"/>
    <property type="match status" value="4"/>
</dbReference>
<keyword evidence="1" id="KW-0677">Repeat</keyword>
<dbReference type="PROSITE" id="PS50012">
    <property type="entry name" value="RCC1_3"/>
    <property type="match status" value="4"/>
</dbReference>
<dbReference type="InterPro" id="IPR009091">
    <property type="entry name" value="RCC1/BLIP-II"/>
</dbReference>
<protein>
    <submittedName>
        <fullName evidence="3">Alpha-tubulin suppressor-like RCC1 family protein</fullName>
    </submittedName>
</protein>
<accession>A0A3D9S4W0</accession>
<comment type="caution">
    <text evidence="3">The sequence shown here is derived from an EMBL/GenBank/DDBJ whole genome shotgun (WGS) entry which is preliminary data.</text>
</comment>
<dbReference type="SUPFAM" id="SSF50985">
    <property type="entry name" value="RCC1/BLIP-II"/>
    <property type="match status" value="1"/>
</dbReference>
<evidence type="ECO:0000313" key="4">
    <source>
        <dbReference type="Proteomes" id="UP000256304"/>
    </source>
</evidence>
<dbReference type="RefSeq" id="WP_116189809.1">
    <property type="nucleotide sequence ID" value="NZ_QTTN01000016.1"/>
</dbReference>
<feature type="chain" id="PRO_5017678595" evidence="2">
    <location>
        <begin position="26"/>
        <end position="691"/>
    </location>
</feature>
<proteinExistence type="predicted"/>
<dbReference type="SUPFAM" id="SSF69360">
    <property type="entry name" value="Cell wall binding repeat"/>
    <property type="match status" value="2"/>
</dbReference>
<dbReference type="EMBL" id="QTTN01000016">
    <property type="protein sequence ID" value="REE83885.1"/>
    <property type="molecule type" value="Genomic_DNA"/>
</dbReference>
<keyword evidence="4" id="KW-1185">Reference proteome</keyword>
<sequence>MRSKIIKLSYCFMLFSALLCGNSYAAATSEGKSNGNVTFTDVAGEHYHFLALDSTGHVWSWGSNVENQLGEIPQSYRVIPVQIQGVDDVKLISAGYGHSTAVKSDGTVWKWGSNSYGVLGKDPNTVDYSIKPIQVAGIDHVKAISDSAFFTLAIKEDGTVWSWGRNDEGQLGIGRTSDYEAKPIQIAGLKDVAAIYADFSEGLALTSDGRVWTWGNVTVCGTEYCEREVSSTPTLFEGLQNVKSISQDIALLKDGSVVKWGLNFRGSMGLGTLNDYYYDPAPIPSLNNITAVSKTRALTADGHIWSWGRNERGQVGDNTQQNRPTPVLLPNIDHIKDMTSGEETTVVLTEDGKLFEWGDNRNGEISGDAVDIMPPTAVPFTLPQVNYTLPIPRDPFTWTFLDDKDKRIKDHQLYLRVKPYSEGLAAVQRASNQLWTFINVHGQPAFSNQFTVAKDFHQGVAAVKLQDGWHFVKANGKFLNQVSYQNADSFSNGLAPVMLKGKWGYIGLDGEMKITPQFASGAPFENGMAAVQMNGKWGFINLTGKLVIKSSYSAAGSFSSQLAAVKQNDLWGYMNKAGVWVIKPRFQDAKGFTDSKLAPVKINGKWGYINATGKLEVPAQYEDASTFQEGCASIKKNGLWAIIQNNGKLLTPFQFVSIQPFKNNKAWAVTKADNGYISINGSWSYKAAIYH</sequence>
<evidence type="ECO:0000256" key="2">
    <source>
        <dbReference type="SAM" id="SignalP"/>
    </source>
</evidence>
<dbReference type="Pfam" id="PF00415">
    <property type="entry name" value="RCC1"/>
    <property type="match status" value="4"/>
</dbReference>
<gene>
    <name evidence="3" type="ORF">A8990_11664</name>
</gene>
<dbReference type="InterPro" id="IPR051210">
    <property type="entry name" value="Ub_ligase/GEF_domain"/>
</dbReference>
<evidence type="ECO:0000313" key="3">
    <source>
        <dbReference type="EMBL" id="REE83885.1"/>
    </source>
</evidence>
<dbReference type="PANTHER" id="PTHR22870:SF408">
    <property type="entry name" value="OS09G0560450 PROTEIN"/>
    <property type="match status" value="1"/>
</dbReference>
<organism evidence="3 4">
    <name type="scientific">Paenibacillus taihuensis</name>
    <dbReference type="NCBI Taxonomy" id="1156355"/>
    <lineage>
        <taxon>Bacteria</taxon>
        <taxon>Bacillati</taxon>
        <taxon>Bacillota</taxon>
        <taxon>Bacilli</taxon>
        <taxon>Bacillales</taxon>
        <taxon>Paenibacillaceae</taxon>
        <taxon>Paenibacillus</taxon>
    </lineage>
</organism>
<keyword evidence="2" id="KW-0732">Signal</keyword>
<name>A0A3D9S4W0_9BACL</name>